<dbReference type="GeneID" id="85494005"/>
<dbReference type="KEGG" id="ccac:CcaHIS019_0302040"/>
<gene>
    <name evidence="1" type="ORF">CcaverHIS019_0302040</name>
</gene>
<protein>
    <submittedName>
        <fullName evidence="1">Uncharacterized protein</fullName>
    </submittedName>
</protein>
<name>A0AA48I5Q5_9TREE</name>
<keyword evidence="2" id="KW-1185">Reference proteome</keyword>
<dbReference type="Proteomes" id="UP001233271">
    <property type="component" value="Chromosome 3"/>
</dbReference>
<sequence length="243" mass="26254">MTDASTFLVIGIRPSSTQALLSNPVRFKISGMILSLGDLSPLLGLPPGPDLSAALARVLPGLQEYEDKVYPDATYRNYYGLGVSLCFVPSPLKLDSIDIFNLPPKAPTSSSTKPQYAPPPSLLLAFADPEVVLPPRKKGEKEIRYPRPSLTMERDTAGRDIVRSLGEPSRKGAGGWVGVWLEWSPVALTTAGERAEVGIMLELTDPKAEPSSEDKAKGVGGVWDRAAGWPWASIKVFRTTPKK</sequence>
<organism evidence="1 2">
    <name type="scientific">Cutaneotrichosporon cavernicola</name>
    <dbReference type="NCBI Taxonomy" id="279322"/>
    <lineage>
        <taxon>Eukaryota</taxon>
        <taxon>Fungi</taxon>
        <taxon>Dikarya</taxon>
        <taxon>Basidiomycota</taxon>
        <taxon>Agaricomycotina</taxon>
        <taxon>Tremellomycetes</taxon>
        <taxon>Trichosporonales</taxon>
        <taxon>Trichosporonaceae</taxon>
        <taxon>Cutaneotrichosporon</taxon>
    </lineage>
</organism>
<accession>A0AA48I5Q5</accession>
<dbReference type="EMBL" id="AP028214">
    <property type="protein sequence ID" value="BEI90134.1"/>
    <property type="molecule type" value="Genomic_DNA"/>
</dbReference>
<dbReference type="RefSeq" id="XP_060455400.1">
    <property type="nucleotide sequence ID" value="XM_060598625.1"/>
</dbReference>
<dbReference type="AlphaFoldDB" id="A0AA48I5Q5"/>
<proteinExistence type="predicted"/>
<evidence type="ECO:0000313" key="2">
    <source>
        <dbReference type="Proteomes" id="UP001233271"/>
    </source>
</evidence>
<evidence type="ECO:0000313" key="1">
    <source>
        <dbReference type="EMBL" id="BEI90134.1"/>
    </source>
</evidence>
<reference evidence="1" key="1">
    <citation type="journal article" date="2023" name="BMC Genomics">
        <title>Chromosome-level genome assemblies of Cutaneotrichosporon spp. (Trichosporonales, Basidiomycota) reveal imbalanced evolution between nucleotide sequences and chromosome synteny.</title>
        <authorList>
            <person name="Kobayashi Y."/>
            <person name="Kayamori A."/>
            <person name="Aoki K."/>
            <person name="Shiwa Y."/>
            <person name="Matsutani M."/>
            <person name="Fujita N."/>
            <person name="Sugita T."/>
            <person name="Iwasaki W."/>
            <person name="Tanaka N."/>
            <person name="Takashima M."/>
        </authorList>
    </citation>
    <scope>NUCLEOTIDE SEQUENCE</scope>
    <source>
        <strain evidence="1">HIS019</strain>
    </source>
</reference>